<sequence length="43" mass="4733">MRADIIKKAKSSQTEESLRAESRREPGTELFSQGATPQVSSPQ</sequence>
<keyword evidence="3" id="KW-1185">Reference proteome</keyword>
<feature type="region of interest" description="Disordered" evidence="1">
    <location>
        <begin position="1"/>
        <end position="43"/>
    </location>
</feature>
<accession>A0A563W0C9</accession>
<organism evidence="2 3">
    <name type="scientific">Hyella patelloides LEGE 07179</name>
    <dbReference type="NCBI Taxonomy" id="945734"/>
    <lineage>
        <taxon>Bacteria</taxon>
        <taxon>Bacillati</taxon>
        <taxon>Cyanobacteriota</taxon>
        <taxon>Cyanophyceae</taxon>
        <taxon>Pleurocapsales</taxon>
        <taxon>Hyellaceae</taxon>
        <taxon>Hyella</taxon>
    </lineage>
</organism>
<reference evidence="2 3" key="1">
    <citation type="submission" date="2019-01" db="EMBL/GenBank/DDBJ databases">
        <authorList>
            <person name="Brito A."/>
        </authorList>
    </citation>
    <scope>NUCLEOTIDE SEQUENCE [LARGE SCALE GENOMIC DNA]</scope>
    <source>
        <strain evidence="2">1</strain>
    </source>
</reference>
<proteinExistence type="predicted"/>
<dbReference type="EMBL" id="CAACVJ010000492">
    <property type="protein sequence ID" value="VEP17077.1"/>
    <property type="molecule type" value="Genomic_DNA"/>
</dbReference>
<protein>
    <submittedName>
        <fullName evidence="2">Uncharacterized protein</fullName>
    </submittedName>
</protein>
<feature type="compositionally biased region" description="Polar residues" evidence="1">
    <location>
        <begin position="30"/>
        <end position="43"/>
    </location>
</feature>
<evidence type="ECO:0000313" key="3">
    <source>
        <dbReference type="Proteomes" id="UP000320055"/>
    </source>
</evidence>
<name>A0A563W0C9_9CYAN</name>
<dbReference type="AlphaFoldDB" id="A0A563W0C9"/>
<gene>
    <name evidence="2" type="ORF">H1P_5410003</name>
</gene>
<dbReference type="Proteomes" id="UP000320055">
    <property type="component" value="Unassembled WGS sequence"/>
</dbReference>
<evidence type="ECO:0000256" key="1">
    <source>
        <dbReference type="SAM" id="MobiDB-lite"/>
    </source>
</evidence>
<evidence type="ECO:0000313" key="2">
    <source>
        <dbReference type="EMBL" id="VEP17077.1"/>
    </source>
</evidence>
<feature type="compositionally biased region" description="Basic and acidic residues" evidence="1">
    <location>
        <begin position="16"/>
        <end position="27"/>
    </location>
</feature>